<sequence>MDNHLEWWTLPDDGITSDMESLGYEIHKVPESLEELREIEEEPSDENPEYSTEQFSYWKGGLDCFEFVMSEPVR</sequence>
<dbReference type="GeneID" id="66977901"/>
<dbReference type="AlphaFoldDB" id="A0A7R7ZJR1"/>
<organism evidence="1 2">
    <name type="scientific">Aspergillus chevalieri</name>
    <name type="common">Eurotium chevalieri</name>
    <dbReference type="NCBI Taxonomy" id="182096"/>
    <lineage>
        <taxon>Eukaryota</taxon>
        <taxon>Fungi</taxon>
        <taxon>Dikarya</taxon>
        <taxon>Ascomycota</taxon>
        <taxon>Pezizomycotina</taxon>
        <taxon>Eurotiomycetes</taxon>
        <taxon>Eurotiomycetidae</taxon>
        <taxon>Eurotiales</taxon>
        <taxon>Aspergillaceae</taxon>
        <taxon>Aspergillus</taxon>
        <taxon>Aspergillus subgen. Aspergillus</taxon>
    </lineage>
</organism>
<accession>A0A7R7ZJR1</accession>
<protein>
    <submittedName>
        <fullName evidence="1">Uncharacterized protein</fullName>
    </submittedName>
</protein>
<dbReference type="RefSeq" id="XP_043132063.1">
    <property type="nucleotide sequence ID" value="XM_043284886.1"/>
</dbReference>
<keyword evidence="2" id="KW-1185">Reference proteome</keyword>
<dbReference type="KEGG" id="ache:ACHE_10944S"/>
<reference evidence="1" key="2">
    <citation type="submission" date="2021-02" db="EMBL/GenBank/DDBJ databases">
        <title>Aspergillus chevalieri M1 genome sequence.</title>
        <authorList>
            <person name="Kadooka C."/>
            <person name="Mori K."/>
            <person name="Futagami T."/>
        </authorList>
    </citation>
    <scope>NUCLEOTIDE SEQUENCE</scope>
    <source>
        <strain evidence="1">M1</strain>
    </source>
</reference>
<dbReference type="EMBL" id="AP024416">
    <property type="protein sequence ID" value="BCR83541.1"/>
    <property type="molecule type" value="Genomic_DNA"/>
</dbReference>
<name>A0A7R7ZJR1_ASPCH</name>
<gene>
    <name evidence="1" type="ORF">ACHE_10944S</name>
</gene>
<reference evidence="1" key="1">
    <citation type="submission" date="2021-01" db="EMBL/GenBank/DDBJ databases">
        <authorList>
            <consortium name="Aspergillus chevalieri M1 genome sequencing consortium"/>
            <person name="Kazuki M."/>
            <person name="Futagami T."/>
        </authorList>
    </citation>
    <scope>NUCLEOTIDE SEQUENCE</scope>
    <source>
        <strain evidence="1">M1</strain>
    </source>
</reference>
<proteinExistence type="predicted"/>
<dbReference type="Proteomes" id="UP000637239">
    <property type="component" value="Chromosome 1"/>
</dbReference>
<evidence type="ECO:0000313" key="2">
    <source>
        <dbReference type="Proteomes" id="UP000637239"/>
    </source>
</evidence>
<evidence type="ECO:0000313" key="1">
    <source>
        <dbReference type="EMBL" id="BCR83541.1"/>
    </source>
</evidence>